<dbReference type="AlphaFoldDB" id="M2Z114"/>
<dbReference type="Proteomes" id="UP000011744">
    <property type="component" value="Unassembled WGS sequence"/>
</dbReference>
<keyword evidence="2" id="KW-1185">Reference proteome</keyword>
<gene>
    <name evidence="1" type="ORF">H261_20784</name>
</gene>
<sequence>MDMGQRRRHLHAKESKFGTATIDIKVMPFEKRASFMLRSRPIMGFKSALPALQLPLGIVGQHRRRCFALSNVPPDRTISSPTSLDAIESISVQFALDQVIDQRTHAVGR</sequence>
<name>M2Z114_9PROT</name>
<reference evidence="1 2" key="1">
    <citation type="journal article" date="2014" name="Genome Announc.">
        <title>Draft Genome Sequence of Magnetospirillum sp. Strain SO-1, a Freshwater Magnetotactic Bacterium Isolated from the Ol'khovka River, Russia.</title>
        <authorList>
            <person name="Grouzdev D.S."/>
            <person name="Dziuba M.V."/>
            <person name="Sukhacheva M.S."/>
            <person name="Mardanov A.V."/>
            <person name="Beletskiy A.V."/>
            <person name="Kuznetsov B.B."/>
            <person name="Skryabin K.G."/>
        </authorList>
    </citation>
    <scope>NUCLEOTIDE SEQUENCE [LARGE SCALE GENOMIC DNA]</scope>
    <source>
        <strain evidence="1 2">SO-1</strain>
    </source>
</reference>
<evidence type="ECO:0000313" key="1">
    <source>
        <dbReference type="EMBL" id="EME67970.1"/>
    </source>
</evidence>
<proteinExistence type="predicted"/>
<organism evidence="1 2">
    <name type="scientific">Paramagnetospirillum caucaseum</name>
    <dbReference type="NCBI Taxonomy" id="1244869"/>
    <lineage>
        <taxon>Bacteria</taxon>
        <taxon>Pseudomonadati</taxon>
        <taxon>Pseudomonadota</taxon>
        <taxon>Alphaproteobacteria</taxon>
        <taxon>Rhodospirillales</taxon>
        <taxon>Magnetospirillaceae</taxon>
        <taxon>Paramagnetospirillum</taxon>
    </lineage>
</organism>
<evidence type="ECO:0000313" key="2">
    <source>
        <dbReference type="Proteomes" id="UP000011744"/>
    </source>
</evidence>
<comment type="caution">
    <text evidence="1">The sequence shown here is derived from an EMBL/GenBank/DDBJ whole genome shotgun (WGS) entry which is preliminary data.</text>
</comment>
<dbReference type="EMBL" id="AONQ01000091">
    <property type="protein sequence ID" value="EME67970.1"/>
    <property type="molecule type" value="Genomic_DNA"/>
</dbReference>
<accession>M2Z114</accession>
<protein>
    <submittedName>
        <fullName evidence="1">Uncharacterized protein</fullName>
    </submittedName>
</protein>